<keyword evidence="2" id="KW-1185">Reference proteome</keyword>
<dbReference type="OrthoDB" id="2379186at2759"/>
<gene>
    <name evidence="1" type="ORF">H0H81_008598</name>
</gene>
<dbReference type="AlphaFoldDB" id="A0A9P7GR23"/>
<evidence type="ECO:0000313" key="1">
    <source>
        <dbReference type="EMBL" id="KAG5651462.1"/>
    </source>
</evidence>
<sequence length="237" mass="26314">MQKTLDTIRFDGTDTRLTNIPSASEISEFFDVSLLSTFLFRYLRVLPAASDAWASQCLFSSPNRGFSLRSPADEGTAKRLQSKRHKGDVPSLGGLPGFLGRPLPDSAKIPITEHMYACLVSDDCAEDAVGTVFKIGEEFDPDLESRPFLRRCYERSACRRRLFKLQVSLRSGSPMSVASSSSWYRTGDQHLDPDYRLGSFSFRGEERHGGSGDAKAGLVDKLDGVYDPAPYMYMLGE</sequence>
<dbReference type="EMBL" id="JABCKI010000240">
    <property type="protein sequence ID" value="KAG5651462.1"/>
    <property type="molecule type" value="Genomic_DNA"/>
</dbReference>
<dbReference type="Proteomes" id="UP000717328">
    <property type="component" value="Unassembled WGS sequence"/>
</dbReference>
<evidence type="ECO:0000313" key="2">
    <source>
        <dbReference type="Proteomes" id="UP000717328"/>
    </source>
</evidence>
<reference evidence="1" key="2">
    <citation type="submission" date="2021-10" db="EMBL/GenBank/DDBJ databases">
        <title>Phylogenomics reveals ancestral predisposition of the termite-cultivated fungus Termitomyces towards a domesticated lifestyle.</title>
        <authorList>
            <person name="Auxier B."/>
            <person name="Grum-Grzhimaylo A."/>
            <person name="Cardenas M.E."/>
            <person name="Lodge J.D."/>
            <person name="Laessoe T."/>
            <person name="Pedersen O."/>
            <person name="Smith M.E."/>
            <person name="Kuyper T.W."/>
            <person name="Franco-Molano E.A."/>
            <person name="Baroni T.J."/>
            <person name="Aanen D.K."/>
        </authorList>
    </citation>
    <scope>NUCLEOTIDE SEQUENCE</scope>
    <source>
        <strain evidence="1">D49</strain>
    </source>
</reference>
<proteinExistence type="predicted"/>
<protein>
    <submittedName>
        <fullName evidence="1">Uncharacterized protein</fullName>
    </submittedName>
</protein>
<accession>A0A9P7GR23</accession>
<organism evidence="1 2">
    <name type="scientific">Sphagnurus paluster</name>
    <dbReference type="NCBI Taxonomy" id="117069"/>
    <lineage>
        <taxon>Eukaryota</taxon>
        <taxon>Fungi</taxon>
        <taxon>Dikarya</taxon>
        <taxon>Basidiomycota</taxon>
        <taxon>Agaricomycotina</taxon>
        <taxon>Agaricomycetes</taxon>
        <taxon>Agaricomycetidae</taxon>
        <taxon>Agaricales</taxon>
        <taxon>Tricholomatineae</taxon>
        <taxon>Lyophyllaceae</taxon>
        <taxon>Sphagnurus</taxon>
    </lineage>
</organism>
<name>A0A9P7GR23_9AGAR</name>
<comment type="caution">
    <text evidence="1">The sequence shown here is derived from an EMBL/GenBank/DDBJ whole genome shotgun (WGS) entry which is preliminary data.</text>
</comment>
<reference evidence="1" key="1">
    <citation type="submission" date="2021-02" db="EMBL/GenBank/DDBJ databases">
        <authorList>
            <person name="Nieuwenhuis M."/>
            <person name="Van De Peppel L.J.J."/>
        </authorList>
    </citation>
    <scope>NUCLEOTIDE SEQUENCE</scope>
    <source>
        <strain evidence="1">D49</strain>
    </source>
</reference>